<reference evidence="1 2" key="1">
    <citation type="submission" date="2023-12" db="EMBL/GenBank/DDBJ databases">
        <title>A high-quality genome assembly for Dillenia turbinata (Dilleniales).</title>
        <authorList>
            <person name="Chanderbali A."/>
        </authorList>
    </citation>
    <scope>NUCLEOTIDE SEQUENCE [LARGE SCALE GENOMIC DNA]</scope>
    <source>
        <strain evidence="1">LSX21</strain>
        <tissue evidence="1">Leaf</tissue>
    </source>
</reference>
<dbReference type="InterPro" id="IPR025322">
    <property type="entry name" value="PADRE_dom"/>
</dbReference>
<protein>
    <submittedName>
        <fullName evidence="1">PADRE domain</fullName>
    </submittedName>
</protein>
<sequence length="170" mass="18891">MGNCTSFSYFDQTSLQKGAKILETNGNLKTIELPVTVAELMLEEPGYIVSKVAELHRGRRIQAMKADEELQSGHLYMYFPATRSQTVITEREVTAIGSATTICKKRGGKAKSSSKVLPAGVCKWREIIKEKPKRIAIVAESDTGFPGYRLEMHKPWNPTLETISEVASEL</sequence>
<proteinExistence type="predicted"/>
<organism evidence="1 2">
    <name type="scientific">Dillenia turbinata</name>
    <dbReference type="NCBI Taxonomy" id="194707"/>
    <lineage>
        <taxon>Eukaryota</taxon>
        <taxon>Viridiplantae</taxon>
        <taxon>Streptophyta</taxon>
        <taxon>Embryophyta</taxon>
        <taxon>Tracheophyta</taxon>
        <taxon>Spermatophyta</taxon>
        <taxon>Magnoliopsida</taxon>
        <taxon>eudicotyledons</taxon>
        <taxon>Gunneridae</taxon>
        <taxon>Pentapetalae</taxon>
        <taxon>Dilleniales</taxon>
        <taxon>Dilleniaceae</taxon>
        <taxon>Dillenia</taxon>
    </lineage>
</organism>
<dbReference type="Pfam" id="PF14009">
    <property type="entry name" value="PADRE"/>
    <property type="match status" value="1"/>
</dbReference>
<gene>
    <name evidence="1" type="ORF">RJ641_030804</name>
</gene>
<keyword evidence="2" id="KW-1185">Reference proteome</keyword>
<dbReference type="EMBL" id="JBAMMX010000006">
    <property type="protein sequence ID" value="KAK6937296.1"/>
    <property type="molecule type" value="Genomic_DNA"/>
</dbReference>
<accession>A0AAN8VWC8</accession>
<evidence type="ECO:0000313" key="1">
    <source>
        <dbReference type="EMBL" id="KAK6937296.1"/>
    </source>
</evidence>
<comment type="caution">
    <text evidence="1">The sequence shown here is derived from an EMBL/GenBank/DDBJ whole genome shotgun (WGS) entry which is preliminary data.</text>
</comment>
<dbReference type="PANTHER" id="PTHR33052">
    <property type="entry name" value="DUF4228 DOMAIN PROTEIN-RELATED"/>
    <property type="match status" value="1"/>
</dbReference>
<name>A0AAN8VWC8_9MAGN</name>
<dbReference type="AlphaFoldDB" id="A0AAN8VWC8"/>
<dbReference type="Proteomes" id="UP001370490">
    <property type="component" value="Unassembled WGS sequence"/>
</dbReference>
<evidence type="ECO:0000313" key="2">
    <source>
        <dbReference type="Proteomes" id="UP001370490"/>
    </source>
</evidence>